<dbReference type="Proteomes" id="UP000321790">
    <property type="component" value="Unassembled WGS sequence"/>
</dbReference>
<dbReference type="Gene3D" id="3.90.1720.10">
    <property type="entry name" value="endopeptidase domain like (from Nostoc punctiforme)"/>
    <property type="match status" value="1"/>
</dbReference>
<protein>
    <recommendedName>
        <fullName evidence="3">YiiX family permuted papain-like enzyme</fullName>
    </recommendedName>
</protein>
<reference evidence="2" key="1">
    <citation type="submission" date="2019-08" db="EMBL/GenBank/DDBJ databases">
        <title>Seonamhaeicola sediminis sp. nov., isolated from marine sediment.</title>
        <authorList>
            <person name="Cao W.R."/>
        </authorList>
    </citation>
    <scope>NUCLEOTIDE SEQUENCE [LARGE SCALE GENOMIC DNA]</scope>
    <source>
        <strain evidence="2">Gy8</strain>
    </source>
</reference>
<dbReference type="OrthoDB" id="195541at2"/>
<name>A0A5C7ADE1_9FLAO</name>
<proteinExistence type="predicted"/>
<comment type="caution">
    <text evidence="1">The sequence shown here is derived from an EMBL/GenBank/DDBJ whole genome shotgun (WGS) entry which is preliminary data.</text>
</comment>
<dbReference type="InterPro" id="IPR038765">
    <property type="entry name" value="Papain-like_cys_pep_sf"/>
</dbReference>
<dbReference type="InterPro" id="IPR024453">
    <property type="entry name" value="Peptidase_C92"/>
</dbReference>
<evidence type="ECO:0000313" key="1">
    <source>
        <dbReference type="EMBL" id="TXE06257.1"/>
    </source>
</evidence>
<sequence length="223" mass="25439">MLFICYLKLLKLKHLKFTVYVLTLALFFGCNSSNIKNGDIVFRGISNSELSEAINDVTQTSKRSNYAHMGVCEVENNTVYVYHADSKKGVIKEPLNKFCKTKETNYTVDVYRIKNATNTQIEIALKQAKKLIGTPYNTTYILEDEGVYCSEYIYEIYKTDSIFKLEPMTFKNPKTNAFHDGWIKHYAALGIEIPEGKLGCNPNGMANSNELKFIKSIQKNLTH</sequence>
<gene>
    <name evidence="1" type="ORF">FUA26_14890</name>
</gene>
<accession>A0A5C7ADE1</accession>
<dbReference type="AlphaFoldDB" id="A0A5C7ADE1"/>
<organism evidence="1 2">
    <name type="scientific">Seonamhaeicola algicola</name>
    <dbReference type="NCBI Taxonomy" id="1719036"/>
    <lineage>
        <taxon>Bacteria</taxon>
        <taxon>Pseudomonadati</taxon>
        <taxon>Bacteroidota</taxon>
        <taxon>Flavobacteriia</taxon>
        <taxon>Flavobacteriales</taxon>
        <taxon>Flavobacteriaceae</taxon>
    </lineage>
</organism>
<dbReference type="SUPFAM" id="SSF54001">
    <property type="entry name" value="Cysteine proteinases"/>
    <property type="match status" value="1"/>
</dbReference>
<evidence type="ECO:0008006" key="3">
    <source>
        <dbReference type="Google" id="ProtNLM"/>
    </source>
</evidence>
<dbReference type="Pfam" id="PF05708">
    <property type="entry name" value="Peptidase_C92"/>
    <property type="match status" value="1"/>
</dbReference>
<keyword evidence="2" id="KW-1185">Reference proteome</keyword>
<evidence type="ECO:0000313" key="2">
    <source>
        <dbReference type="Proteomes" id="UP000321790"/>
    </source>
</evidence>
<dbReference type="EMBL" id="VOSC01000033">
    <property type="protein sequence ID" value="TXE06257.1"/>
    <property type="molecule type" value="Genomic_DNA"/>
</dbReference>